<evidence type="ECO:0000256" key="3">
    <source>
        <dbReference type="ARBA" id="ARBA00022840"/>
    </source>
</evidence>
<dbReference type="GO" id="GO:0005886">
    <property type="term" value="C:plasma membrane"/>
    <property type="evidence" value="ECO:0007669"/>
    <property type="project" value="TreeGrafter"/>
</dbReference>
<accession>A0A645J0L6</accession>
<dbReference type="InterPro" id="IPR032823">
    <property type="entry name" value="BCA_ABC_TP_C"/>
</dbReference>
<dbReference type="GO" id="GO:0005524">
    <property type="term" value="F:ATP binding"/>
    <property type="evidence" value="ECO:0007669"/>
    <property type="project" value="UniProtKB-KW"/>
</dbReference>
<dbReference type="EMBL" id="VSSQ01127891">
    <property type="protein sequence ID" value="MPN56947.1"/>
    <property type="molecule type" value="Genomic_DNA"/>
</dbReference>
<dbReference type="PANTHER" id="PTHR45772:SF9">
    <property type="entry name" value="CONSERVED COMPONENT OF ABC TRANSPORTER FOR NATURAL AMINO ACIDS"/>
    <property type="match status" value="1"/>
</dbReference>
<sequence length="72" mass="7880">MEDLVFSLTEQGVSILLIEHNMKVAMKLCNRIVVLNQGAWLAEGSPEEITSNPDVIEAYLGKGGQKDAAQHQ</sequence>
<organism evidence="5">
    <name type="scientific">bioreactor metagenome</name>
    <dbReference type="NCBI Taxonomy" id="1076179"/>
    <lineage>
        <taxon>unclassified sequences</taxon>
        <taxon>metagenomes</taxon>
        <taxon>ecological metagenomes</taxon>
    </lineage>
</organism>
<gene>
    <name evidence="5" type="ORF">SDC9_204640</name>
</gene>
<dbReference type="PANTHER" id="PTHR45772">
    <property type="entry name" value="CONSERVED COMPONENT OF ABC TRANSPORTER FOR NATURAL AMINO ACIDS-RELATED"/>
    <property type="match status" value="1"/>
</dbReference>
<proteinExistence type="predicted"/>
<dbReference type="Gene3D" id="3.40.50.300">
    <property type="entry name" value="P-loop containing nucleotide triphosphate hydrolases"/>
    <property type="match status" value="1"/>
</dbReference>
<name>A0A645J0L6_9ZZZZ</name>
<dbReference type="SUPFAM" id="SSF52540">
    <property type="entry name" value="P-loop containing nucleoside triphosphate hydrolases"/>
    <property type="match status" value="1"/>
</dbReference>
<dbReference type="InterPro" id="IPR027417">
    <property type="entry name" value="P-loop_NTPase"/>
</dbReference>
<keyword evidence="1" id="KW-0813">Transport</keyword>
<protein>
    <recommendedName>
        <fullName evidence="4">Branched-chain amino acid ATP-binding cassette transporter C-terminal domain-containing protein</fullName>
    </recommendedName>
</protein>
<feature type="domain" description="Branched-chain amino acid ATP-binding cassette transporter C-terminal" evidence="4">
    <location>
        <begin position="41"/>
        <end position="63"/>
    </location>
</feature>
<dbReference type="InterPro" id="IPR051120">
    <property type="entry name" value="ABC_AA/LPS_Transport"/>
</dbReference>
<dbReference type="AlphaFoldDB" id="A0A645J0L6"/>
<reference evidence="5" key="1">
    <citation type="submission" date="2019-08" db="EMBL/GenBank/DDBJ databases">
        <authorList>
            <person name="Kucharzyk K."/>
            <person name="Murdoch R.W."/>
            <person name="Higgins S."/>
            <person name="Loffler F."/>
        </authorList>
    </citation>
    <scope>NUCLEOTIDE SEQUENCE</scope>
</reference>
<evidence type="ECO:0000256" key="2">
    <source>
        <dbReference type="ARBA" id="ARBA00022741"/>
    </source>
</evidence>
<keyword evidence="2" id="KW-0547">Nucleotide-binding</keyword>
<evidence type="ECO:0000313" key="5">
    <source>
        <dbReference type="EMBL" id="MPN56947.1"/>
    </source>
</evidence>
<evidence type="ECO:0000259" key="4">
    <source>
        <dbReference type="Pfam" id="PF12399"/>
    </source>
</evidence>
<keyword evidence="3" id="KW-0067">ATP-binding</keyword>
<evidence type="ECO:0000256" key="1">
    <source>
        <dbReference type="ARBA" id="ARBA00022448"/>
    </source>
</evidence>
<dbReference type="Pfam" id="PF12399">
    <property type="entry name" value="BCA_ABC_TP_C"/>
    <property type="match status" value="1"/>
</dbReference>
<comment type="caution">
    <text evidence="5">The sequence shown here is derived from an EMBL/GenBank/DDBJ whole genome shotgun (WGS) entry which is preliminary data.</text>
</comment>